<proteinExistence type="predicted"/>
<accession>A0ABN3HKI4</accession>
<dbReference type="Proteomes" id="UP001500058">
    <property type="component" value="Unassembled WGS sequence"/>
</dbReference>
<protein>
    <submittedName>
        <fullName evidence="1">Uncharacterized protein</fullName>
    </submittedName>
</protein>
<dbReference type="EMBL" id="BAAATJ010000001">
    <property type="protein sequence ID" value="GAA2382631.1"/>
    <property type="molecule type" value="Genomic_DNA"/>
</dbReference>
<name>A0ABN3HKI4_9ACTN</name>
<keyword evidence="2" id="KW-1185">Reference proteome</keyword>
<reference evidence="1 2" key="1">
    <citation type="journal article" date="2019" name="Int. J. Syst. Evol. Microbiol.">
        <title>The Global Catalogue of Microorganisms (GCM) 10K type strain sequencing project: providing services to taxonomists for standard genome sequencing and annotation.</title>
        <authorList>
            <consortium name="The Broad Institute Genomics Platform"/>
            <consortium name="The Broad Institute Genome Sequencing Center for Infectious Disease"/>
            <person name="Wu L."/>
            <person name="Ma J."/>
        </authorList>
    </citation>
    <scope>NUCLEOTIDE SEQUENCE [LARGE SCALE GENOMIC DNA]</scope>
    <source>
        <strain evidence="1 2">JCM 6921</strain>
    </source>
</reference>
<evidence type="ECO:0000313" key="1">
    <source>
        <dbReference type="EMBL" id="GAA2382631.1"/>
    </source>
</evidence>
<organism evidence="1 2">
    <name type="scientific">Streptomyces glaucosporus</name>
    <dbReference type="NCBI Taxonomy" id="284044"/>
    <lineage>
        <taxon>Bacteria</taxon>
        <taxon>Bacillati</taxon>
        <taxon>Actinomycetota</taxon>
        <taxon>Actinomycetes</taxon>
        <taxon>Kitasatosporales</taxon>
        <taxon>Streptomycetaceae</taxon>
        <taxon>Streptomyces</taxon>
    </lineage>
</organism>
<sequence length="162" mass="17695">MERLYEAAVRLALGEQPAEELPMVAAGALARGVDGPALRALAGLSRHDPSVELFREAMDELGAPVPAPREARLWRMRRTAEAAVAGRRGPRPASDEIYWSACRLDRSPFAVEVTDRFLGLCLAWDEHPAERPAVEEAMREAFRDLLRRLPPGPGPGHGRAAG</sequence>
<dbReference type="RefSeq" id="WP_344628732.1">
    <property type="nucleotide sequence ID" value="NZ_BAAATJ010000001.1"/>
</dbReference>
<evidence type="ECO:0000313" key="2">
    <source>
        <dbReference type="Proteomes" id="UP001500058"/>
    </source>
</evidence>
<comment type="caution">
    <text evidence="1">The sequence shown here is derived from an EMBL/GenBank/DDBJ whole genome shotgun (WGS) entry which is preliminary data.</text>
</comment>
<gene>
    <name evidence="1" type="ORF">GCM10010420_00720</name>
</gene>